<evidence type="ECO:0000313" key="3">
    <source>
        <dbReference type="Proteomes" id="UP001341840"/>
    </source>
</evidence>
<feature type="compositionally biased region" description="Pro residues" evidence="1">
    <location>
        <begin position="167"/>
        <end position="180"/>
    </location>
</feature>
<keyword evidence="3" id="KW-1185">Reference proteome</keyword>
<feature type="region of interest" description="Disordered" evidence="1">
    <location>
        <begin position="159"/>
        <end position="210"/>
    </location>
</feature>
<organism evidence="2 3">
    <name type="scientific">Stylosanthes scabra</name>
    <dbReference type="NCBI Taxonomy" id="79078"/>
    <lineage>
        <taxon>Eukaryota</taxon>
        <taxon>Viridiplantae</taxon>
        <taxon>Streptophyta</taxon>
        <taxon>Embryophyta</taxon>
        <taxon>Tracheophyta</taxon>
        <taxon>Spermatophyta</taxon>
        <taxon>Magnoliopsida</taxon>
        <taxon>eudicotyledons</taxon>
        <taxon>Gunneridae</taxon>
        <taxon>Pentapetalae</taxon>
        <taxon>rosids</taxon>
        <taxon>fabids</taxon>
        <taxon>Fabales</taxon>
        <taxon>Fabaceae</taxon>
        <taxon>Papilionoideae</taxon>
        <taxon>50 kb inversion clade</taxon>
        <taxon>dalbergioids sensu lato</taxon>
        <taxon>Dalbergieae</taxon>
        <taxon>Pterocarpus clade</taxon>
        <taxon>Stylosanthes</taxon>
    </lineage>
</organism>
<evidence type="ECO:0000313" key="2">
    <source>
        <dbReference type="EMBL" id="MED6148978.1"/>
    </source>
</evidence>
<gene>
    <name evidence="2" type="ORF">PIB30_058028</name>
</gene>
<dbReference type="EMBL" id="JASCZI010091103">
    <property type="protein sequence ID" value="MED6148978.1"/>
    <property type="molecule type" value="Genomic_DNA"/>
</dbReference>
<protein>
    <submittedName>
        <fullName evidence="2">Uncharacterized protein</fullName>
    </submittedName>
</protein>
<sequence>MVLLGSTNDGYPVLVLDRSGLAIITDRAWRLFRTENPWVGDSHSLSPKVKSSAARLGELEVSVCRLEFSFGSVNEPKLRKFYCMPYTYGQSQNSQNPRYQPPHNRQPYPSTNTPPISYDEALRTFQRENQEMREAQKRTESQLSHFTELLHKFTNQTTISQQVQPQPSTPSPLPSQPVPNPKGELADSDESDDEEEVESDTEEEVDEEVT</sequence>
<evidence type="ECO:0000256" key="1">
    <source>
        <dbReference type="SAM" id="MobiDB-lite"/>
    </source>
</evidence>
<feature type="compositionally biased region" description="Acidic residues" evidence="1">
    <location>
        <begin position="186"/>
        <end position="210"/>
    </location>
</feature>
<name>A0ABU6TM18_9FABA</name>
<reference evidence="2 3" key="1">
    <citation type="journal article" date="2023" name="Plants (Basel)">
        <title>Bridging the Gap: Combining Genomics and Transcriptomics Approaches to Understand Stylosanthes scabra, an Orphan Legume from the Brazilian Caatinga.</title>
        <authorList>
            <person name="Ferreira-Neto J.R.C."/>
            <person name="da Silva M.D."/>
            <person name="Binneck E."/>
            <person name="de Melo N.F."/>
            <person name="da Silva R.H."/>
            <person name="de Melo A.L.T.M."/>
            <person name="Pandolfi V."/>
            <person name="Bustamante F.O."/>
            <person name="Brasileiro-Vidal A.C."/>
            <person name="Benko-Iseppon A.M."/>
        </authorList>
    </citation>
    <scope>NUCLEOTIDE SEQUENCE [LARGE SCALE GENOMIC DNA]</scope>
    <source>
        <tissue evidence="2">Leaves</tissue>
    </source>
</reference>
<comment type="caution">
    <text evidence="2">The sequence shown here is derived from an EMBL/GenBank/DDBJ whole genome shotgun (WGS) entry which is preliminary data.</text>
</comment>
<dbReference type="Proteomes" id="UP001341840">
    <property type="component" value="Unassembled WGS sequence"/>
</dbReference>
<accession>A0ABU6TM18</accession>
<proteinExistence type="predicted"/>
<feature type="region of interest" description="Disordered" evidence="1">
    <location>
        <begin position="92"/>
        <end position="117"/>
    </location>
</feature>